<reference evidence="2 3" key="1">
    <citation type="journal article" date="2011" name="Curr. Microbiol.">
        <title>Luteibacter jiangsuensis sp. nov.: a methamidophos-degrading bacterium isolated from a methamidophos-manufacturing factory.</title>
        <authorList>
            <person name="Wang L."/>
            <person name="Wang G.L."/>
            <person name="Li S.P."/>
            <person name="Jiang J.D."/>
        </authorList>
    </citation>
    <scope>NUCLEOTIDE SEQUENCE [LARGE SCALE GENOMIC DNA]</scope>
    <source>
        <strain evidence="2 3">CGMCC 1.10133</strain>
    </source>
</reference>
<evidence type="ECO:0000313" key="3">
    <source>
        <dbReference type="Proteomes" id="UP001429601"/>
    </source>
</evidence>
<name>A0ABX0Q472_9GAMM</name>
<dbReference type="EMBL" id="JAAQQR010000002">
    <property type="protein sequence ID" value="NID04546.1"/>
    <property type="molecule type" value="Genomic_DNA"/>
</dbReference>
<proteinExistence type="predicted"/>
<comment type="caution">
    <text evidence="2">The sequence shown here is derived from an EMBL/GenBank/DDBJ whole genome shotgun (WGS) entry which is preliminary data.</text>
</comment>
<protein>
    <submittedName>
        <fullName evidence="2">Uncharacterized protein</fullName>
    </submittedName>
</protein>
<evidence type="ECO:0000313" key="2">
    <source>
        <dbReference type="EMBL" id="NID04546.1"/>
    </source>
</evidence>
<gene>
    <name evidence="2" type="ORF">HBF26_06595</name>
</gene>
<evidence type="ECO:0000256" key="1">
    <source>
        <dbReference type="SAM" id="MobiDB-lite"/>
    </source>
</evidence>
<organism evidence="2 3">
    <name type="scientific">Luteibacter jiangsuensis</name>
    <dbReference type="NCBI Taxonomy" id="637577"/>
    <lineage>
        <taxon>Bacteria</taxon>
        <taxon>Pseudomonadati</taxon>
        <taxon>Pseudomonadota</taxon>
        <taxon>Gammaproteobacteria</taxon>
        <taxon>Lysobacterales</taxon>
        <taxon>Rhodanobacteraceae</taxon>
        <taxon>Luteibacter</taxon>
    </lineage>
</organism>
<keyword evidence="3" id="KW-1185">Reference proteome</keyword>
<dbReference type="RefSeq" id="WP_167124261.1">
    <property type="nucleotide sequence ID" value="NZ_JAAQQR010000002.1"/>
</dbReference>
<dbReference type="Proteomes" id="UP001429601">
    <property type="component" value="Unassembled WGS sequence"/>
</dbReference>
<accession>A0ABX0Q472</accession>
<feature type="region of interest" description="Disordered" evidence="1">
    <location>
        <begin position="324"/>
        <end position="354"/>
    </location>
</feature>
<sequence>MHRFFRSVPFCLFATVCQPTKAGAVVFDTVGLDEGNAAALLEATSQRYVDAMQKLISEKYRGEHRAIRWELLETSLSDAKLARFEYRYMRNGIGTVRVYHAMSGDPLSVVARSLFEGPTPGSTPTSPLSDFDEWDARPATAADTGAEEVVLRDAEDEAYFAGFDAVDVRARVLPLDDSVLAPFSVPGERGALDAEMKILRTIEQDIGSGAIPAGGSIQGFVSSMACSSCRLGMRSLAAVHGLDVRVSQFYSSLPVAEEEAAVAAGSARLRAGMLVDASSGRPLVANDVLTAARKAQIRQALSPNSMDRSFRGMSWRQRSFRLMPPRLPPVAETPEAQQSYLRNPDIGEPPPPQC</sequence>